<dbReference type="STRING" id="762968.HMPREF9441_02504"/>
<dbReference type="EMBL" id="AFFY01000033">
    <property type="protein sequence ID" value="EHG99791.1"/>
    <property type="molecule type" value="Genomic_DNA"/>
</dbReference>
<sequence length="60" mass="6935">MYLTICDRWERIASTTLGVERGFRDARKITSLPTTNRSPTHQRIQECLTAVMQSADTFFI</sequence>
<dbReference type="HOGENOM" id="CLU_2937423_0_0_10"/>
<dbReference type="Proteomes" id="UP000003598">
    <property type="component" value="Unassembled WGS sequence"/>
</dbReference>
<organism evidence="1 2">
    <name type="scientific">Paraprevotella clara YIT 11840</name>
    <dbReference type="NCBI Taxonomy" id="762968"/>
    <lineage>
        <taxon>Bacteria</taxon>
        <taxon>Pseudomonadati</taxon>
        <taxon>Bacteroidota</taxon>
        <taxon>Bacteroidia</taxon>
        <taxon>Bacteroidales</taxon>
        <taxon>Prevotellaceae</taxon>
        <taxon>Paraprevotella</taxon>
    </lineage>
</organism>
<dbReference type="AlphaFoldDB" id="G5ST04"/>
<protein>
    <submittedName>
        <fullName evidence="1">Uncharacterized protein</fullName>
    </submittedName>
</protein>
<reference evidence="1 2" key="1">
    <citation type="submission" date="2011-03" db="EMBL/GenBank/DDBJ databases">
        <authorList>
            <person name="Weinstock G."/>
            <person name="Sodergren E."/>
            <person name="Clifton S."/>
            <person name="Fulton L."/>
            <person name="Fulton B."/>
            <person name="Courtney L."/>
            <person name="Fronick C."/>
            <person name="Harrison M."/>
            <person name="Strong C."/>
            <person name="Farmer C."/>
            <person name="Delahaunty K."/>
            <person name="Markovic C."/>
            <person name="Hall O."/>
            <person name="Minx P."/>
            <person name="Tomlinson C."/>
            <person name="Mitreva M."/>
            <person name="Hou S."/>
            <person name="Chen J."/>
            <person name="Wollam A."/>
            <person name="Pepin K.H."/>
            <person name="Johnson M."/>
            <person name="Bhonagiri V."/>
            <person name="Zhang X."/>
            <person name="Suruliraj S."/>
            <person name="Warren W."/>
            <person name="Chinwalla A."/>
            <person name="Mardis E.R."/>
            <person name="Wilson R.K."/>
        </authorList>
    </citation>
    <scope>NUCLEOTIDE SEQUENCE [LARGE SCALE GENOMIC DNA]</scope>
    <source>
        <strain evidence="1 2">YIT 11840</strain>
    </source>
</reference>
<evidence type="ECO:0000313" key="1">
    <source>
        <dbReference type="EMBL" id="EHG99791.1"/>
    </source>
</evidence>
<comment type="caution">
    <text evidence="1">The sequence shown here is derived from an EMBL/GenBank/DDBJ whole genome shotgun (WGS) entry which is preliminary data.</text>
</comment>
<name>G5ST04_9BACT</name>
<accession>G5ST04</accession>
<keyword evidence="2" id="KW-1185">Reference proteome</keyword>
<gene>
    <name evidence="1" type="ORF">HMPREF9441_02504</name>
</gene>
<proteinExistence type="predicted"/>
<evidence type="ECO:0000313" key="2">
    <source>
        <dbReference type="Proteomes" id="UP000003598"/>
    </source>
</evidence>